<accession>A0A110B181</accession>
<organism evidence="1 2">
    <name type="scientific">Mucilaginibacter gotjawali</name>
    <dbReference type="NCBI Taxonomy" id="1550579"/>
    <lineage>
        <taxon>Bacteria</taxon>
        <taxon>Pseudomonadati</taxon>
        <taxon>Bacteroidota</taxon>
        <taxon>Sphingobacteriia</taxon>
        <taxon>Sphingobacteriales</taxon>
        <taxon>Sphingobacteriaceae</taxon>
        <taxon>Mucilaginibacter</taxon>
    </lineage>
</organism>
<protein>
    <submittedName>
        <fullName evidence="1">Uncharacterized protein</fullName>
    </submittedName>
</protein>
<dbReference type="OrthoDB" id="673504at2"/>
<dbReference type="EMBL" id="AP017313">
    <property type="protein sequence ID" value="BAU52786.1"/>
    <property type="molecule type" value="Genomic_DNA"/>
</dbReference>
<dbReference type="AlphaFoldDB" id="A0A110B181"/>
<name>A0A110B181_9SPHI</name>
<dbReference type="SUPFAM" id="SSF57903">
    <property type="entry name" value="FYVE/PHD zinc finger"/>
    <property type="match status" value="1"/>
</dbReference>
<keyword evidence="2" id="KW-1185">Reference proteome</keyword>
<gene>
    <name evidence="1" type="ORF">MgSA37_00949</name>
</gene>
<dbReference type="InterPro" id="IPR011011">
    <property type="entry name" value="Znf_FYVE_PHD"/>
</dbReference>
<reference evidence="1 2" key="1">
    <citation type="submission" date="2015-12" db="EMBL/GenBank/DDBJ databases">
        <title>Genome sequence of Mucilaginibacter gotjawali.</title>
        <authorList>
            <person name="Lee J.S."/>
            <person name="Lee K.C."/>
            <person name="Kim K.K."/>
            <person name="Lee B.W."/>
        </authorList>
    </citation>
    <scope>NUCLEOTIDE SEQUENCE [LARGE SCALE GENOMIC DNA]</scope>
    <source>
        <strain evidence="1 2">SA3-7</strain>
    </source>
</reference>
<evidence type="ECO:0000313" key="2">
    <source>
        <dbReference type="Proteomes" id="UP000218263"/>
    </source>
</evidence>
<evidence type="ECO:0000313" key="1">
    <source>
        <dbReference type="EMBL" id="BAU52786.1"/>
    </source>
</evidence>
<dbReference type="RefSeq" id="WP_096350071.1">
    <property type="nucleotide sequence ID" value="NZ_AP017313.1"/>
</dbReference>
<sequence>MEDLTIPPNLQIAEKAFVTDKPYLRCPKCTAAFHYRIRRNWFLKYVLFFLPVKIYFCAHCVKKRYVLLSDRGETRYKPV</sequence>
<proteinExistence type="predicted"/>
<dbReference type="KEGG" id="mgot:MgSA37_00949"/>
<dbReference type="Proteomes" id="UP000218263">
    <property type="component" value="Chromosome"/>
</dbReference>